<accession>A0A097KME7</accession>
<evidence type="ECO:0000259" key="14">
    <source>
        <dbReference type="Pfam" id="PF04563"/>
    </source>
</evidence>
<dbReference type="Gene3D" id="2.30.150.10">
    <property type="entry name" value="DNA-directed RNA polymerase, beta subunit, external 1 domain"/>
    <property type="match status" value="1"/>
</dbReference>
<dbReference type="InterPro" id="IPR007645">
    <property type="entry name" value="RNA_pol_Rpb2_3"/>
</dbReference>
<proteinExistence type="inferred from homology"/>
<feature type="domain" description="RNA polymerase Rpb2" evidence="15">
    <location>
        <begin position="408"/>
        <end position="475"/>
    </location>
</feature>
<dbReference type="Pfam" id="PF04563">
    <property type="entry name" value="RNA_pol_Rpb2_1"/>
    <property type="match status" value="1"/>
</dbReference>
<dbReference type="GO" id="GO:0009536">
    <property type="term" value="C:plastid"/>
    <property type="evidence" value="ECO:0007669"/>
    <property type="project" value="UniProtKB-SubCell"/>
</dbReference>
<comment type="catalytic activity">
    <reaction evidence="11">
        <text>RNA(n) + a ribonucleoside 5'-triphosphate = RNA(n+1) + diphosphate</text>
        <dbReference type="Rhea" id="RHEA:21248"/>
        <dbReference type="Rhea" id="RHEA-COMP:14527"/>
        <dbReference type="Rhea" id="RHEA-COMP:17342"/>
        <dbReference type="ChEBI" id="CHEBI:33019"/>
        <dbReference type="ChEBI" id="CHEBI:61557"/>
        <dbReference type="ChEBI" id="CHEBI:140395"/>
        <dbReference type="EC" id="2.7.7.6"/>
    </reaction>
</comment>
<sequence length="638" mass="73233">MKTRRNATISKAAFFFIRDFVEVQRVSFWRFLEKGLIQELSKRNPIKNSRAGFQLCFYSEHYQLKRPELTSKEAILRSRTYSSKVFVPVQVSSLICRKATYKWVLIGHLPLMTKRGHFVINGSPRVVVNQLVRSPGVYYSFEVKEEKEEFTTTQIRVYSADIIPIRGTWLRLEMDKKKRVWARMKKTPRMSMLAFLQALGYSKGQVERQSKWFRILQRSQMENHPSTVEEAGKRLLTDIRQQRVKRQGQLEKVTVTTNLKFKQALDQIERQISETDAMWYFYNRFGNPLTYQLGKLGRFRVNAQIGNQLPLSITFLTPSDIFLAAEGLISRSKSASPADDIDNLKNRRVRPSGEMVQTQWEKGLLRLERLIRKGFRSNKRWPKLERLITTKPVNGCFREFFGSSPLSQYMDQINPLAEITHKRRVSFLGPGGVNRDTASIAVRGIHPTYYGRICPIETPEGRNAGLVNSLTIHARTNRYGTIETPFFKVYHGQTQLYKPPLFISAEKEEAIKTAPGDLNWSKLHFLGDTFIPVKLENTFDQVFRDRVDLVGVSPIQMISIATSLIPFLEHDDANRALMGSNMQRQALPLLIPERPLTQTGLEGRSVIDSGHSMETATSGYVSYVSSQKIIVLGLSPPV</sequence>
<evidence type="ECO:0000256" key="11">
    <source>
        <dbReference type="ARBA" id="ARBA00048552"/>
    </source>
</evidence>
<organism evidence="16">
    <name type="scientific">Xylochloris irregularis</name>
    <dbReference type="NCBI Taxonomy" id="480381"/>
    <lineage>
        <taxon>Eukaryota</taxon>
        <taxon>Viridiplantae</taxon>
        <taxon>Chlorophyta</taxon>
        <taxon>core chlorophytes</taxon>
        <taxon>Trebouxiophyceae</taxon>
        <taxon>Trebouxiophyceae incertae sedis</taxon>
        <taxon>Xylochloris</taxon>
    </lineage>
</organism>
<keyword evidence="16" id="KW-0934">Plastid</keyword>
<dbReference type="Pfam" id="PF04565">
    <property type="entry name" value="RNA_pol_Rpb2_3"/>
    <property type="match status" value="1"/>
</dbReference>
<dbReference type="SUPFAM" id="SSF64484">
    <property type="entry name" value="beta and beta-prime subunits of DNA dependent RNA-polymerase"/>
    <property type="match status" value="1"/>
</dbReference>
<evidence type="ECO:0000256" key="9">
    <source>
        <dbReference type="ARBA" id="ARBA00026088"/>
    </source>
</evidence>
<dbReference type="InterPro" id="IPR037034">
    <property type="entry name" value="RNA_pol_Rpb2_2_sf"/>
</dbReference>
<dbReference type="GO" id="GO:0032549">
    <property type="term" value="F:ribonucleoside binding"/>
    <property type="evidence" value="ECO:0007669"/>
    <property type="project" value="InterPro"/>
</dbReference>
<evidence type="ECO:0000313" key="16">
    <source>
        <dbReference type="EMBL" id="AIT94340.1"/>
    </source>
</evidence>
<evidence type="ECO:0000256" key="8">
    <source>
        <dbReference type="ARBA" id="ARBA00023163"/>
    </source>
</evidence>
<dbReference type="Pfam" id="PF04561">
    <property type="entry name" value="RNA_pol_Rpb2_2"/>
    <property type="match status" value="1"/>
</dbReference>
<keyword evidence="7" id="KW-0548">Nucleotidyltransferase</keyword>
<dbReference type="GO" id="GO:0003677">
    <property type="term" value="F:DNA binding"/>
    <property type="evidence" value="ECO:0007669"/>
    <property type="project" value="InterPro"/>
</dbReference>
<keyword evidence="16" id="KW-0150">Chloroplast</keyword>
<dbReference type="AlphaFoldDB" id="A0A097KME7"/>
<evidence type="ECO:0000256" key="10">
    <source>
        <dbReference type="ARBA" id="ARBA00032782"/>
    </source>
</evidence>
<dbReference type="InterPro" id="IPR042107">
    <property type="entry name" value="DNA-dir_RNA_pol_bsu_ext_1_sf"/>
</dbReference>
<keyword evidence="8" id="KW-0804">Transcription</keyword>
<evidence type="ECO:0000256" key="6">
    <source>
        <dbReference type="ARBA" id="ARBA00022679"/>
    </source>
</evidence>
<dbReference type="PANTHER" id="PTHR20856">
    <property type="entry name" value="DNA-DIRECTED RNA POLYMERASE I SUBUNIT 2"/>
    <property type="match status" value="1"/>
</dbReference>
<reference evidence="16" key="1">
    <citation type="journal article" date="2014" name="BMC Evol. Biol.">
        <title>Chloroplast phylogenomic analysis resolves deep-level relationships within the green algal class Trebouxiophyceae.</title>
        <authorList>
            <person name="Lemieux C."/>
            <person name="Otis C."/>
            <person name="Turmel M."/>
        </authorList>
    </citation>
    <scope>NUCLEOTIDE SEQUENCE</scope>
</reference>
<dbReference type="GO" id="GO:0000428">
    <property type="term" value="C:DNA-directed RNA polymerase complex"/>
    <property type="evidence" value="ECO:0007669"/>
    <property type="project" value="UniProtKB-KW"/>
</dbReference>
<evidence type="ECO:0000256" key="7">
    <source>
        <dbReference type="ARBA" id="ARBA00022695"/>
    </source>
</evidence>
<feature type="domain" description="RNA polymerase beta subunit protrusion" evidence="14">
    <location>
        <begin position="64"/>
        <end position="375"/>
    </location>
</feature>
<keyword evidence="5" id="KW-0240">DNA-directed RNA polymerase</keyword>
<dbReference type="Gene3D" id="2.40.50.100">
    <property type="match status" value="1"/>
</dbReference>
<evidence type="ECO:0000259" key="13">
    <source>
        <dbReference type="Pfam" id="PF04561"/>
    </source>
</evidence>
<feature type="domain" description="RNA polymerase Rpb2" evidence="13">
    <location>
        <begin position="133"/>
        <end position="350"/>
    </location>
</feature>
<evidence type="ECO:0000256" key="2">
    <source>
        <dbReference type="ARBA" id="ARBA00004474"/>
    </source>
</evidence>
<evidence type="ECO:0000256" key="4">
    <source>
        <dbReference type="ARBA" id="ARBA00012418"/>
    </source>
</evidence>
<dbReference type="EC" id="2.7.7.6" evidence="4"/>
<comment type="similarity">
    <text evidence="3 12">Belongs to the RNA polymerase beta chain family.</text>
</comment>
<dbReference type="EMBL" id="KM462872">
    <property type="protein sequence ID" value="AIT94340.1"/>
    <property type="molecule type" value="Genomic_DNA"/>
</dbReference>
<dbReference type="GO" id="GO:0003899">
    <property type="term" value="F:DNA-directed RNA polymerase activity"/>
    <property type="evidence" value="ECO:0007669"/>
    <property type="project" value="UniProtKB-EC"/>
</dbReference>
<dbReference type="InterPro" id="IPR007644">
    <property type="entry name" value="RNA_pol_bsu_protrusion"/>
</dbReference>
<dbReference type="GeneID" id="22159541"/>
<dbReference type="GO" id="GO:0006351">
    <property type="term" value="P:DNA-templated transcription"/>
    <property type="evidence" value="ECO:0007669"/>
    <property type="project" value="InterPro"/>
</dbReference>
<comment type="subunit">
    <text evidence="9">In plastids the minimal PEP RNA polymerase catalytic core is composed of four subunits: alpha, beta, beta', and beta''. When a (nuclear-encoded) sigma factor is associated with the core the holoenzyme is formed, which can initiate transcription.</text>
</comment>
<comment type="subcellular location">
    <subcellularLocation>
        <location evidence="2">Plastid</location>
    </subcellularLocation>
</comment>
<evidence type="ECO:0000256" key="5">
    <source>
        <dbReference type="ARBA" id="ARBA00022478"/>
    </source>
</evidence>
<evidence type="ECO:0000256" key="3">
    <source>
        <dbReference type="ARBA" id="ARBA00006835"/>
    </source>
</evidence>
<gene>
    <name evidence="16" type="primary">rpoBa</name>
</gene>
<dbReference type="InterPro" id="IPR007642">
    <property type="entry name" value="RNA_pol_Rpb2_2"/>
</dbReference>
<dbReference type="InterPro" id="IPR015712">
    <property type="entry name" value="DNA-dir_RNA_pol_su2"/>
</dbReference>
<protein>
    <recommendedName>
        <fullName evidence="4">DNA-directed RNA polymerase</fullName>
        <ecNumber evidence="4">2.7.7.6</ecNumber>
    </recommendedName>
    <alternativeName>
        <fullName evidence="10">PEP</fullName>
    </alternativeName>
</protein>
<evidence type="ECO:0000256" key="1">
    <source>
        <dbReference type="ARBA" id="ARBA00004026"/>
    </source>
</evidence>
<dbReference type="RefSeq" id="YP_009105590.1">
    <property type="nucleotide sequence ID" value="NC_025534.1"/>
</dbReference>
<keyword evidence="6" id="KW-0808">Transferase</keyword>
<comment type="function">
    <text evidence="1">DNA-dependent RNA polymerase catalyzes the transcription of DNA into RNA using the four ribonucleoside triphosphates as substrates.</text>
</comment>
<evidence type="ECO:0000256" key="12">
    <source>
        <dbReference type="RuleBase" id="RU000434"/>
    </source>
</evidence>
<dbReference type="Gene3D" id="3.90.1100.10">
    <property type="match status" value="1"/>
</dbReference>
<dbReference type="Gene3D" id="3.90.1110.10">
    <property type="entry name" value="RNA polymerase Rpb2, domain 2"/>
    <property type="match status" value="1"/>
</dbReference>
<evidence type="ECO:0000259" key="15">
    <source>
        <dbReference type="Pfam" id="PF04565"/>
    </source>
</evidence>
<geneLocation type="chloroplast" evidence="16"/>
<name>A0A097KME7_9CHLO</name>